<dbReference type="SUPFAM" id="SSF46966">
    <property type="entry name" value="Spectrin repeat"/>
    <property type="match status" value="3"/>
</dbReference>
<evidence type="ECO:0000256" key="2">
    <source>
        <dbReference type="SAM" id="MobiDB-lite"/>
    </source>
</evidence>
<proteinExistence type="predicted"/>
<evidence type="ECO:0000313" key="4">
    <source>
        <dbReference type="Proteomes" id="UP001558652"/>
    </source>
</evidence>
<reference evidence="3 4" key="1">
    <citation type="submission" date="2024-07" db="EMBL/GenBank/DDBJ databases">
        <title>Chromosome-level genome assembly of the water stick insect Ranatra chinensis (Heteroptera: Nepidae).</title>
        <authorList>
            <person name="Liu X."/>
        </authorList>
    </citation>
    <scope>NUCLEOTIDE SEQUENCE [LARGE SCALE GENOMIC DNA]</scope>
    <source>
        <strain evidence="3">Cailab_2021Rc</strain>
        <tissue evidence="3">Muscle</tissue>
    </source>
</reference>
<organism evidence="3 4">
    <name type="scientific">Ranatra chinensis</name>
    <dbReference type="NCBI Taxonomy" id="642074"/>
    <lineage>
        <taxon>Eukaryota</taxon>
        <taxon>Metazoa</taxon>
        <taxon>Ecdysozoa</taxon>
        <taxon>Arthropoda</taxon>
        <taxon>Hexapoda</taxon>
        <taxon>Insecta</taxon>
        <taxon>Pterygota</taxon>
        <taxon>Neoptera</taxon>
        <taxon>Paraneoptera</taxon>
        <taxon>Hemiptera</taxon>
        <taxon>Heteroptera</taxon>
        <taxon>Panheteroptera</taxon>
        <taxon>Nepomorpha</taxon>
        <taxon>Nepidae</taxon>
        <taxon>Ranatrinae</taxon>
        <taxon>Ranatra</taxon>
    </lineage>
</organism>
<dbReference type="SMART" id="SM00150">
    <property type="entry name" value="SPEC"/>
    <property type="match status" value="2"/>
</dbReference>
<dbReference type="GO" id="GO:0005085">
    <property type="term" value="F:guanyl-nucleotide exchange factor activity"/>
    <property type="evidence" value="ECO:0007669"/>
    <property type="project" value="UniProtKB-KW"/>
</dbReference>
<dbReference type="EMBL" id="JBFDAA010000007">
    <property type="protein sequence ID" value="KAL1130544.1"/>
    <property type="molecule type" value="Genomic_DNA"/>
</dbReference>
<dbReference type="GO" id="GO:0005737">
    <property type="term" value="C:cytoplasm"/>
    <property type="evidence" value="ECO:0007669"/>
    <property type="project" value="UniProtKB-ARBA"/>
</dbReference>
<dbReference type="InterPro" id="IPR018159">
    <property type="entry name" value="Spectrin/alpha-actinin"/>
</dbReference>
<dbReference type="InterPro" id="IPR051336">
    <property type="entry name" value="RhoGEF_Guanine_NuclExch_SF"/>
</dbReference>
<feature type="compositionally biased region" description="Low complexity" evidence="2">
    <location>
        <begin position="107"/>
        <end position="118"/>
    </location>
</feature>
<evidence type="ECO:0000256" key="1">
    <source>
        <dbReference type="ARBA" id="ARBA00022658"/>
    </source>
</evidence>
<dbReference type="InterPro" id="IPR002017">
    <property type="entry name" value="Spectrin_repeat"/>
</dbReference>
<comment type="caution">
    <text evidence="3">The sequence shown here is derived from an EMBL/GenBank/DDBJ whole genome shotgun (WGS) entry which is preliminary data.</text>
</comment>
<feature type="compositionally biased region" description="Low complexity" evidence="2">
    <location>
        <begin position="407"/>
        <end position="420"/>
    </location>
</feature>
<gene>
    <name evidence="3" type="ORF">AAG570_011790</name>
</gene>
<dbReference type="PANTHER" id="PTHR22826">
    <property type="entry name" value="RHO GUANINE EXCHANGE FACTOR-RELATED"/>
    <property type="match status" value="1"/>
</dbReference>
<evidence type="ECO:0000313" key="3">
    <source>
        <dbReference type="EMBL" id="KAL1130544.1"/>
    </source>
</evidence>
<dbReference type="PANTHER" id="PTHR22826:SF106">
    <property type="entry name" value="TRIO, ISOFORM A"/>
    <property type="match status" value="1"/>
</dbReference>
<keyword evidence="1" id="KW-0344">Guanine-nucleotide releasing factor</keyword>
<sequence length="541" mass="61877">MISAEALPKIIDTSQLTSDLEGTFHYDHSQWIDMRLALEDFMWQAADLLDRLDDLQEDLSRNDFGEDVATAKHGLDVHADMKKKIMKAPVEDIDVTGQRLLQRLSGETTSGYDSGYSGRDSEASTGNPDLQASVPQILHNLDSIRSSQNHLLQLWHHKKLKLDQCFQLRLFEQDCEKMFDWICHNRDVFLMNYVEIGHSYNLAKELQEEHNHFTMSSMNVYVNINRILAVASRMMESGHYAASHIRSVASRLDRAWKEFAAGLDERTAVLALSVLFHHKAEQYVENVGGWNQACENLSIPSEILMLETAIHQHQNLYESMCQAYTEVYNAYQSLLNGLDLLVQVCLNLPPPPSRPPCIHYTANGNHIHNGGIVHSTSKKLLYQLDHLVQVCNQPNIEHPTRKHDGAQSDSSSSGGSRQASNPAADYSEGASHVLAVIHQILNHHRNLEHRWHTKKIKLHQRLALRLFQEDVKQVLDWLANHGEVFLRKNTGVGRTLQKARVYQKSHEHFENVAQVITLLTYFECGRKQYRESETKTLVWFV</sequence>
<feature type="region of interest" description="Disordered" evidence="2">
    <location>
        <begin position="396"/>
        <end position="424"/>
    </location>
</feature>
<dbReference type="Proteomes" id="UP001558652">
    <property type="component" value="Unassembled WGS sequence"/>
</dbReference>
<keyword evidence="4" id="KW-1185">Reference proteome</keyword>
<dbReference type="Pfam" id="PF00435">
    <property type="entry name" value="Spectrin"/>
    <property type="match status" value="1"/>
</dbReference>
<dbReference type="FunFam" id="1.20.58.60:FF:000034">
    <property type="entry name" value="kalirin isoform X2"/>
    <property type="match status" value="1"/>
</dbReference>
<dbReference type="Gene3D" id="1.20.58.60">
    <property type="match status" value="2"/>
</dbReference>
<name>A0ABD0Z598_9HEMI</name>
<protein>
    <submittedName>
        <fullName evidence="3">Uncharacterized protein</fullName>
    </submittedName>
</protein>
<dbReference type="AlphaFoldDB" id="A0ABD0Z598"/>
<accession>A0ABD0Z598</accession>
<feature type="region of interest" description="Disordered" evidence="2">
    <location>
        <begin position="107"/>
        <end position="130"/>
    </location>
</feature>